<dbReference type="GO" id="GO:0032259">
    <property type="term" value="P:methylation"/>
    <property type="evidence" value="ECO:0007669"/>
    <property type="project" value="UniProtKB-KW"/>
</dbReference>
<gene>
    <name evidence="13" type="ORF">USDA257_c37190</name>
</gene>
<dbReference type="AlphaFoldDB" id="I3X8R2"/>
<evidence type="ECO:0000256" key="4">
    <source>
        <dbReference type="ARBA" id="ARBA00013346"/>
    </source>
</evidence>
<protein>
    <recommendedName>
        <fullName evidence="4">Protein-L-isoaspartate O-methyltransferase</fullName>
        <ecNumber evidence="3">2.1.1.77</ecNumber>
    </recommendedName>
    <alternativeName>
        <fullName evidence="11">L-isoaspartyl protein carboxyl methyltransferase</fullName>
    </alternativeName>
    <alternativeName>
        <fullName evidence="9">Protein L-isoaspartyl methyltransferase</fullName>
    </alternativeName>
    <alternativeName>
        <fullName evidence="10">Protein-beta-aspartate methyltransferase</fullName>
    </alternativeName>
</protein>
<feature type="region of interest" description="Disordered" evidence="12">
    <location>
        <begin position="1"/>
        <end position="31"/>
    </location>
</feature>
<keyword evidence="5" id="KW-0963">Cytoplasm</keyword>
<evidence type="ECO:0000256" key="12">
    <source>
        <dbReference type="SAM" id="MobiDB-lite"/>
    </source>
</evidence>
<evidence type="ECO:0000256" key="2">
    <source>
        <dbReference type="ARBA" id="ARBA00005369"/>
    </source>
</evidence>
<organism evidence="13 14">
    <name type="scientific">Sinorhizobium fredii (strain USDA 257)</name>
    <dbReference type="NCBI Taxonomy" id="1185652"/>
    <lineage>
        <taxon>Bacteria</taxon>
        <taxon>Pseudomonadati</taxon>
        <taxon>Pseudomonadota</taxon>
        <taxon>Alphaproteobacteria</taxon>
        <taxon>Hyphomicrobiales</taxon>
        <taxon>Rhizobiaceae</taxon>
        <taxon>Sinorhizobium/Ensifer group</taxon>
        <taxon>Sinorhizobium</taxon>
    </lineage>
</organism>
<dbReference type="Gene3D" id="3.40.50.150">
    <property type="entry name" value="Vaccinia Virus protein VP39"/>
    <property type="match status" value="1"/>
</dbReference>
<dbReference type="STRING" id="1185652.USDA257_c37190"/>
<evidence type="ECO:0000256" key="7">
    <source>
        <dbReference type="ARBA" id="ARBA00022679"/>
    </source>
</evidence>
<dbReference type="GO" id="GO:0005737">
    <property type="term" value="C:cytoplasm"/>
    <property type="evidence" value="ECO:0007669"/>
    <property type="project" value="UniProtKB-SubCell"/>
</dbReference>
<evidence type="ECO:0000256" key="1">
    <source>
        <dbReference type="ARBA" id="ARBA00004496"/>
    </source>
</evidence>
<dbReference type="PANTHER" id="PTHR11579:SF0">
    <property type="entry name" value="PROTEIN-L-ISOASPARTATE(D-ASPARTATE) O-METHYLTRANSFERASE"/>
    <property type="match status" value="1"/>
</dbReference>
<sequence length="358" mass="39290">MRSEYDMAAPAEGEKGTARRESLRSEHGQNANGAGVMQLLMTGDLSFSSEGCRYSLRHQREWAGGRKYLADGRRKVMTTNRRASLDEIRAFHARMMAVASNSAGERLERIFELVPREAFLGPGPWQIKVNRRYVETPSADPCYVYQNVLVALDVTKGINNGEPLLHAALIGAAAPKAGEMVVHVGAGTGYYTALLAMLVLPNGHVQAFEVDRRLADRARENLEPFDGVALTNDDATALPMQSANLVYVSAGVVALPAHWLEALRPGGRLIFPWQANKRTGLAVLITRTTAGYKARPLMPAWFIPCVGAPDSAECSKFPASADAWSIRSVWLTRDRSPDETAVAIYKDLWFSSADCQHF</sequence>
<evidence type="ECO:0000313" key="13">
    <source>
        <dbReference type="EMBL" id="AFL52268.1"/>
    </source>
</evidence>
<dbReference type="InterPro" id="IPR000682">
    <property type="entry name" value="PCMT"/>
</dbReference>
<keyword evidence="8" id="KW-0949">S-adenosyl-L-methionine</keyword>
<dbReference type="Proteomes" id="UP000006180">
    <property type="component" value="Chromosome"/>
</dbReference>
<dbReference type="EC" id="2.1.1.77" evidence="3"/>
<evidence type="ECO:0000256" key="9">
    <source>
        <dbReference type="ARBA" id="ARBA00030757"/>
    </source>
</evidence>
<evidence type="ECO:0000313" key="14">
    <source>
        <dbReference type="Proteomes" id="UP000006180"/>
    </source>
</evidence>
<name>I3X8R2_SINF2</name>
<dbReference type="PATRIC" id="fig|1185652.3.peg.3860"/>
<evidence type="ECO:0000256" key="6">
    <source>
        <dbReference type="ARBA" id="ARBA00022603"/>
    </source>
</evidence>
<comment type="subcellular location">
    <subcellularLocation>
        <location evidence="1">Cytoplasm</location>
    </subcellularLocation>
</comment>
<evidence type="ECO:0000256" key="10">
    <source>
        <dbReference type="ARBA" id="ARBA00031323"/>
    </source>
</evidence>
<keyword evidence="7 13" id="KW-0808">Transferase</keyword>
<dbReference type="SUPFAM" id="SSF53335">
    <property type="entry name" value="S-adenosyl-L-methionine-dependent methyltransferases"/>
    <property type="match status" value="1"/>
</dbReference>
<comment type="similarity">
    <text evidence="2">Belongs to the methyltransferase superfamily. L-isoaspartyl/D-aspartyl protein methyltransferase family.</text>
</comment>
<dbReference type="CDD" id="cd02440">
    <property type="entry name" value="AdoMet_MTases"/>
    <property type="match status" value="1"/>
</dbReference>
<evidence type="ECO:0000256" key="5">
    <source>
        <dbReference type="ARBA" id="ARBA00022490"/>
    </source>
</evidence>
<evidence type="ECO:0000256" key="3">
    <source>
        <dbReference type="ARBA" id="ARBA00011890"/>
    </source>
</evidence>
<reference evidence="13 14" key="1">
    <citation type="journal article" date="2012" name="J. Bacteriol.">
        <title>Complete genome sequence of the broad-host-range strain Sinorhizobium fredii USDA257.</title>
        <authorList>
            <person name="Schuldes J."/>
            <person name="Rodriguez Orbegoso M."/>
            <person name="Schmeisser C."/>
            <person name="Krishnan H.B."/>
            <person name="Daniel R."/>
            <person name="Streit W.R."/>
        </authorList>
    </citation>
    <scope>NUCLEOTIDE SEQUENCE [LARGE SCALE GENOMIC DNA]</scope>
    <source>
        <strain evidence="13 14">USDA 257</strain>
    </source>
</reference>
<dbReference type="Pfam" id="PF01135">
    <property type="entry name" value="PCMT"/>
    <property type="match status" value="1"/>
</dbReference>
<evidence type="ECO:0000256" key="8">
    <source>
        <dbReference type="ARBA" id="ARBA00022691"/>
    </source>
</evidence>
<accession>I3X8R2</accession>
<dbReference type="GO" id="GO:0004719">
    <property type="term" value="F:protein-L-isoaspartate (D-aspartate) O-methyltransferase activity"/>
    <property type="evidence" value="ECO:0007669"/>
    <property type="project" value="UniProtKB-EC"/>
</dbReference>
<proteinExistence type="inferred from homology"/>
<keyword evidence="6 13" id="KW-0489">Methyltransferase</keyword>
<dbReference type="EMBL" id="CP003563">
    <property type="protein sequence ID" value="AFL52268.1"/>
    <property type="molecule type" value="Genomic_DNA"/>
</dbReference>
<dbReference type="PANTHER" id="PTHR11579">
    <property type="entry name" value="PROTEIN-L-ISOASPARTATE O-METHYLTRANSFERASE"/>
    <property type="match status" value="1"/>
</dbReference>
<dbReference type="eggNOG" id="COG2518">
    <property type="taxonomic scope" value="Bacteria"/>
</dbReference>
<evidence type="ECO:0000256" key="11">
    <source>
        <dbReference type="ARBA" id="ARBA00031350"/>
    </source>
</evidence>
<dbReference type="InterPro" id="IPR029063">
    <property type="entry name" value="SAM-dependent_MTases_sf"/>
</dbReference>
<dbReference type="HOGENOM" id="CLU_066224_0_0_5"/>
<feature type="compositionally biased region" description="Basic and acidic residues" evidence="12">
    <location>
        <begin position="12"/>
        <end position="27"/>
    </location>
</feature>
<dbReference type="KEGG" id="sfd:USDA257_c37190"/>